<dbReference type="AlphaFoldDB" id="A0AA38W621"/>
<dbReference type="EMBL" id="JARYMX010000005">
    <property type="protein sequence ID" value="KAJ9549982.1"/>
    <property type="molecule type" value="Genomic_DNA"/>
</dbReference>
<protein>
    <submittedName>
        <fullName evidence="1">Uncharacterized protein</fullName>
    </submittedName>
</protein>
<evidence type="ECO:0000313" key="1">
    <source>
        <dbReference type="EMBL" id="KAJ9549982.1"/>
    </source>
</evidence>
<name>A0AA38W621_9ASTR</name>
<sequence length="75" mass="8101">MSSSDPFLHVAARNLSLPRLTVVLIFLSKLLAPTVRIHGASFDSRALKGPELPAEQLTKIPFCMAVNAAIANESR</sequence>
<organism evidence="1 2">
    <name type="scientific">Centaurea solstitialis</name>
    <name type="common">yellow star-thistle</name>
    <dbReference type="NCBI Taxonomy" id="347529"/>
    <lineage>
        <taxon>Eukaryota</taxon>
        <taxon>Viridiplantae</taxon>
        <taxon>Streptophyta</taxon>
        <taxon>Embryophyta</taxon>
        <taxon>Tracheophyta</taxon>
        <taxon>Spermatophyta</taxon>
        <taxon>Magnoliopsida</taxon>
        <taxon>eudicotyledons</taxon>
        <taxon>Gunneridae</taxon>
        <taxon>Pentapetalae</taxon>
        <taxon>asterids</taxon>
        <taxon>campanulids</taxon>
        <taxon>Asterales</taxon>
        <taxon>Asteraceae</taxon>
        <taxon>Carduoideae</taxon>
        <taxon>Cardueae</taxon>
        <taxon>Centaureinae</taxon>
        <taxon>Centaurea</taxon>
    </lineage>
</organism>
<reference evidence="1" key="1">
    <citation type="submission" date="2023-03" db="EMBL/GenBank/DDBJ databases">
        <title>Chromosome-scale reference genome and RAD-based genetic map of yellow starthistle (Centaurea solstitialis) reveal putative structural variation and QTLs associated with invader traits.</title>
        <authorList>
            <person name="Reatini B."/>
            <person name="Cang F.A."/>
            <person name="Jiang Q."/>
            <person name="Mckibben M.T.W."/>
            <person name="Barker M.S."/>
            <person name="Rieseberg L.H."/>
            <person name="Dlugosch K.M."/>
        </authorList>
    </citation>
    <scope>NUCLEOTIDE SEQUENCE</scope>
    <source>
        <strain evidence="1">CAN-66</strain>
        <tissue evidence="1">Leaf</tissue>
    </source>
</reference>
<evidence type="ECO:0000313" key="2">
    <source>
        <dbReference type="Proteomes" id="UP001172457"/>
    </source>
</evidence>
<proteinExistence type="predicted"/>
<comment type="caution">
    <text evidence="1">The sequence shown here is derived from an EMBL/GenBank/DDBJ whole genome shotgun (WGS) entry which is preliminary data.</text>
</comment>
<keyword evidence="2" id="KW-1185">Reference proteome</keyword>
<accession>A0AA38W621</accession>
<dbReference type="Proteomes" id="UP001172457">
    <property type="component" value="Chromosome 5"/>
</dbReference>
<gene>
    <name evidence="1" type="ORF">OSB04_022525</name>
</gene>